<comment type="catalytic activity">
    <reaction evidence="6">
        <text>orotidine 5'-phosphate + diphosphate = orotate + 5-phospho-alpha-D-ribose 1-diphosphate</text>
        <dbReference type="Rhea" id="RHEA:10380"/>
        <dbReference type="ChEBI" id="CHEBI:30839"/>
        <dbReference type="ChEBI" id="CHEBI:33019"/>
        <dbReference type="ChEBI" id="CHEBI:57538"/>
        <dbReference type="ChEBI" id="CHEBI:58017"/>
        <dbReference type="EC" id="2.4.2.10"/>
    </reaction>
</comment>
<dbReference type="GO" id="GO:0019856">
    <property type="term" value="P:pyrimidine nucleobase biosynthetic process"/>
    <property type="evidence" value="ECO:0007669"/>
    <property type="project" value="TreeGrafter"/>
</dbReference>
<feature type="binding site" evidence="6">
    <location>
        <position position="97"/>
    </location>
    <ligand>
        <name>5-phospho-alpha-D-ribose 1-diphosphate</name>
        <dbReference type="ChEBI" id="CHEBI:58017"/>
        <note>ligand shared between dimeric partners</note>
    </ligand>
</feature>
<dbReference type="NCBIfam" id="TIGR00336">
    <property type="entry name" value="pyrE"/>
    <property type="match status" value="1"/>
</dbReference>
<gene>
    <name evidence="6 8" type="primary">pyrE</name>
    <name evidence="8" type="ORF">K9W46_14340</name>
</gene>
<dbReference type="CDD" id="cd06223">
    <property type="entry name" value="PRTases_typeI"/>
    <property type="match status" value="1"/>
</dbReference>
<feature type="binding site" description="in other chain" evidence="6">
    <location>
        <begin position="119"/>
        <end position="127"/>
    </location>
    <ligand>
        <name>5-phospho-alpha-D-ribose 1-diphosphate</name>
        <dbReference type="ChEBI" id="CHEBI:58017"/>
        <note>ligand shared between dimeric partners</note>
    </ligand>
</feature>
<comment type="subunit">
    <text evidence="6">Homodimer.</text>
</comment>
<protein>
    <recommendedName>
        <fullName evidence="2 6">Orotate phosphoribosyltransferase</fullName>
        <shortName evidence="6">OPRT</shortName>
        <shortName evidence="6">OPRTase</shortName>
        <ecNumber evidence="2 6">2.4.2.10</ecNumber>
    </recommendedName>
</protein>
<comment type="similarity">
    <text evidence="6">Belongs to the purine/pyrimidine phosphoribosyltransferase family. PyrE subfamily.</text>
</comment>
<dbReference type="Proteomes" id="UP001200513">
    <property type="component" value="Chromosome"/>
</dbReference>
<dbReference type="GO" id="GO:0044205">
    <property type="term" value="P:'de novo' UMP biosynthetic process"/>
    <property type="evidence" value="ECO:0007669"/>
    <property type="project" value="UniProtKB-UniRule"/>
</dbReference>
<proteinExistence type="inferred from homology"/>
<feature type="binding site" evidence="6">
    <location>
        <position position="123"/>
    </location>
    <ligand>
        <name>orotate</name>
        <dbReference type="ChEBI" id="CHEBI:30839"/>
    </ligand>
</feature>
<comment type="caution">
    <text evidence="6">Lacks conserved residue(s) required for the propagation of feature annotation.</text>
</comment>
<evidence type="ECO:0000256" key="4">
    <source>
        <dbReference type="ARBA" id="ARBA00022679"/>
    </source>
</evidence>
<dbReference type="SUPFAM" id="SSF53271">
    <property type="entry name" value="PRTase-like"/>
    <property type="match status" value="1"/>
</dbReference>
<keyword evidence="6" id="KW-0460">Magnesium</keyword>
<keyword evidence="5 6" id="KW-0665">Pyrimidine biosynthesis</keyword>
<dbReference type="EC" id="2.4.2.10" evidence="2 6"/>
<name>A0A9Y1BRL1_9ARCH</name>
<dbReference type="PANTHER" id="PTHR19278:SF9">
    <property type="entry name" value="URIDINE 5'-MONOPHOSPHATE SYNTHASE"/>
    <property type="match status" value="1"/>
</dbReference>
<feature type="binding site" evidence="6">
    <location>
        <position position="93"/>
    </location>
    <ligand>
        <name>5-phospho-alpha-D-ribose 1-diphosphate</name>
        <dbReference type="ChEBI" id="CHEBI:58017"/>
        <note>ligand shared between dimeric partners</note>
    </ligand>
</feature>
<evidence type="ECO:0000256" key="2">
    <source>
        <dbReference type="ARBA" id="ARBA00011971"/>
    </source>
</evidence>
<dbReference type="PANTHER" id="PTHR19278">
    <property type="entry name" value="OROTATE PHOSPHORIBOSYLTRANSFERASE"/>
    <property type="match status" value="1"/>
</dbReference>
<reference evidence="8" key="1">
    <citation type="journal article" date="2022" name="Nat. Microbiol.">
        <title>Unique mobile elements and scalable gene flow at the prokaryote-eukaryote boundary revealed by circularized Asgard archaea genomes.</title>
        <authorList>
            <person name="Wu F."/>
            <person name="Speth D.R."/>
            <person name="Philosof A."/>
            <person name="Cremiere A."/>
            <person name="Narayanan A."/>
            <person name="Barco R.A."/>
            <person name="Connon S.A."/>
            <person name="Amend J.P."/>
            <person name="Antoshechkin I.A."/>
            <person name="Orphan V.J."/>
        </authorList>
    </citation>
    <scope>NUCLEOTIDE SEQUENCE</scope>
    <source>
        <strain evidence="8">PR6</strain>
    </source>
</reference>
<evidence type="ECO:0000256" key="3">
    <source>
        <dbReference type="ARBA" id="ARBA00022676"/>
    </source>
</evidence>
<feature type="binding site" description="in other chain" evidence="6">
    <location>
        <position position="94"/>
    </location>
    <ligand>
        <name>5-phospho-alpha-D-ribose 1-diphosphate</name>
        <dbReference type="ChEBI" id="CHEBI:58017"/>
        <note>ligand shared between dimeric partners</note>
    </ligand>
</feature>
<dbReference type="InterPro" id="IPR029057">
    <property type="entry name" value="PRTase-like"/>
</dbReference>
<dbReference type="Pfam" id="PF00156">
    <property type="entry name" value="Pribosyltran"/>
    <property type="match status" value="1"/>
</dbReference>
<sequence>MIVNKSELSKILVSNNILKFGSFTLKSGAKSWFYVDLRLIPSIPEVFNYVIESYVAKINELDTIDAVAGIAVAGIPFSSVIGYKLNLPSLIVRKQSKDYGLQKMVEGRAKEKSTILLIDDVITTGGSKTPAILALRENNYVVKDLLVLIDRSEGKAEELKNQGVTVHSVAKIEEIFEECLNLSDEDISPNVKEIIRNNFKN</sequence>
<dbReference type="InterPro" id="IPR004467">
    <property type="entry name" value="Or_phspho_trans_dom"/>
</dbReference>
<evidence type="ECO:0000313" key="8">
    <source>
        <dbReference type="EMBL" id="UJG43535.1"/>
    </source>
</evidence>
<evidence type="ECO:0000256" key="5">
    <source>
        <dbReference type="ARBA" id="ARBA00022975"/>
    </source>
</evidence>
<comment type="pathway">
    <text evidence="1 6">Pyrimidine metabolism; UMP biosynthesis via de novo pathway; UMP from orotate: step 1/2.</text>
</comment>
<dbReference type="HAMAP" id="MF_01208">
    <property type="entry name" value="PyrE"/>
    <property type="match status" value="1"/>
</dbReference>
<dbReference type="AlphaFoldDB" id="A0A9Y1BRL1"/>
<evidence type="ECO:0000256" key="1">
    <source>
        <dbReference type="ARBA" id="ARBA00004889"/>
    </source>
</evidence>
<dbReference type="InterPro" id="IPR000836">
    <property type="entry name" value="PRTase_dom"/>
</dbReference>
<evidence type="ECO:0000256" key="6">
    <source>
        <dbReference type="HAMAP-Rule" id="MF_01208"/>
    </source>
</evidence>
<accession>A0A9Y1BRL1</accession>
<feature type="binding site" evidence="6">
    <location>
        <position position="151"/>
    </location>
    <ligand>
        <name>orotate</name>
        <dbReference type="ChEBI" id="CHEBI:30839"/>
    </ligand>
</feature>
<feature type="domain" description="Phosphoribosyltransferase" evidence="7">
    <location>
        <begin position="51"/>
        <end position="161"/>
    </location>
</feature>
<dbReference type="GO" id="GO:0004588">
    <property type="term" value="F:orotate phosphoribosyltransferase activity"/>
    <property type="evidence" value="ECO:0007669"/>
    <property type="project" value="UniProtKB-UniRule"/>
</dbReference>
<dbReference type="InterPro" id="IPR023031">
    <property type="entry name" value="OPRT"/>
</dbReference>
<keyword evidence="4 6" id="KW-0808">Transferase</keyword>
<comment type="function">
    <text evidence="6">Catalyzes the transfer of a ribosyl phosphate group from 5-phosphoribose 1-diphosphate to orotate, leading to the formation of orotidine monophosphate (OMP).</text>
</comment>
<dbReference type="EMBL" id="CP084167">
    <property type="protein sequence ID" value="UJG43535.1"/>
    <property type="molecule type" value="Genomic_DNA"/>
</dbReference>
<comment type="cofactor">
    <cofactor evidence="6">
        <name>Mg(2+)</name>
        <dbReference type="ChEBI" id="CHEBI:18420"/>
    </cofactor>
</comment>
<evidence type="ECO:0000259" key="7">
    <source>
        <dbReference type="Pfam" id="PF00156"/>
    </source>
</evidence>
<keyword evidence="3 6" id="KW-0328">Glycosyltransferase</keyword>
<dbReference type="Gene3D" id="3.40.50.2020">
    <property type="match status" value="1"/>
</dbReference>
<dbReference type="GO" id="GO:0000287">
    <property type="term" value="F:magnesium ion binding"/>
    <property type="evidence" value="ECO:0007669"/>
    <property type="project" value="UniProtKB-UniRule"/>
</dbReference>
<organism evidence="8">
    <name type="scientific">Candidatus Heimdallarchaeum endolithica</name>
    <dbReference type="NCBI Taxonomy" id="2876572"/>
    <lineage>
        <taxon>Archaea</taxon>
        <taxon>Promethearchaeati</taxon>
        <taxon>Candidatus Heimdallarchaeota</taxon>
        <taxon>Candidatus Heimdallarchaeia (ex Rinke et al. 2021) (nom. nud.)</taxon>
        <taxon>Candidatus Heimdallarchaeales</taxon>
        <taxon>Candidatus Heimdallarchaeaceae</taxon>
        <taxon>Candidatus Heimdallarchaeum</taxon>
    </lineage>
</organism>